<accession>A0A239PMM5</accession>
<protein>
    <recommendedName>
        <fullName evidence="2">UPF0145 protein SAMN05444959_10289</fullName>
    </recommendedName>
</protein>
<sequence>MTQCKICGASIGTFSTFGDGLCKACNLKRIQAAKRRREMGPEAAQAEAEKQSEIDREISSVVITTEAVSPFEIIERLDIVTAECAYGMNIFKDLFAGVRDIVGGRSEAIQKTMRDARKTTLFELRREAHAIGANAVVGVDLDYVELSGAGNMVMLVASGTAVRANLD</sequence>
<dbReference type="PANTHER" id="PTHR34068">
    <property type="entry name" value="UPF0145 PROTEIN YBJQ"/>
    <property type="match status" value="1"/>
</dbReference>
<evidence type="ECO:0000313" key="4">
    <source>
        <dbReference type="Proteomes" id="UP000198307"/>
    </source>
</evidence>
<dbReference type="InterPro" id="IPR002765">
    <property type="entry name" value="UPF0145_YbjQ-like"/>
</dbReference>
<dbReference type="Proteomes" id="UP000198307">
    <property type="component" value="Unassembled WGS sequence"/>
</dbReference>
<dbReference type="RefSeq" id="WP_245846789.1">
    <property type="nucleotide sequence ID" value="NZ_CP067129.1"/>
</dbReference>
<dbReference type="AlphaFoldDB" id="A0A239PMM5"/>
<evidence type="ECO:0000256" key="2">
    <source>
        <dbReference type="HAMAP-Rule" id="MF_00338"/>
    </source>
</evidence>
<proteinExistence type="inferred from homology"/>
<evidence type="ECO:0000313" key="3">
    <source>
        <dbReference type="EMBL" id="SNT71581.1"/>
    </source>
</evidence>
<gene>
    <name evidence="3" type="ORF">SAMN05444959_10289</name>
</gene>
<dbReference type="SUPFAM" id="SSF117782">
    <property type="entry name" value="YbjQ-like"/>
    <property type="match status" value="1"/>
</dbReference>
<reference evidence="3 4" key="1">
    <citation type="submission" date="2017-07" db="EMBL/GenBank/DDBJ databases">
        <authorList>
            <person name="Sun Z.S."/>
            <person name="Albrecht U."/>
            <person name="Echele G."/>
            <person name="Lee C.C."/>
        </authorList>
    </citation>
    <scope>NUCLEOTIDE SEQUENCE [LARGE SCALE GENOMIC DNA]</scope>
    <source>
        <strain evidence="3 4">DSM 14827</strain>
    </source>
</reference>
<dbReference type="InterPro" id="IPR035439">
    <property type="entry name" value="UPF0145_dom_sf"/>
</dbReference>
<dbReference type="PANTHER" id="PTHR34068:SF1">
    <property type="entry name" value="UPF0145 PROTEIN YBJQ"/>
    <property type="match status" value="1"/>
</dbReference>
<keyword evidence="4" id="KW-1185">Reference proteome</keyword>
<dbReference type="Gene3D" id="3.30.110.70">
    <property type="entry name" value="Hypothetical protein apc22750. Chain B"/>
    <property type="match status" value="1"/>
</dbReference>
<evidence type="ECO:0000256" key="1">
    <source>
        <dbReference type="ARBA" id="ARBA00010751"/>
    </source>
</evidence>
<dbReference type="HAMAP" id="MF_00338">
    <property type="entry name" value="UPF0145"/>
    <property type="match status" value="1"/>
</dbReference>
<dbReference type="EMBL" id="FZQB01000002">
    <property type="protein sequence ID" value="SNT71581.1"/>
    <property type="molecule type" value="Genomic_DNA"/>
</dbReference>
<name>A0A239PMM5_9RHOB</name>
<dbReference type="Pfam" id="PF01906">
    <property type="entry name" value="YbjQ_1"/>
    <property type="match status" value="1"/>
</dbReference>
<organism evidence="3 4">
    <name type="scientific">Paracoccus seriniphilus</name>
    <dbReference type="NCBI Taxonomy" id="184748"/>
    <lineage>
        <taxon>Bacteria</taxon>
        <taxon>Pseudomonadati</taxon>
        <taxon>Pseudomonadota</taxon>
        <taxon>Alphaproteobacteria</taxon>
        <taxon>Rhodobacterales</taxon>
        <taxon>Paracoccaceae</taxon>
        <taxon>Paracoccus</taxon>
    </lineage>
</organism>
<comment type="similarity">
    <text evidence="1 2">Belongs to the UPF0145 family.</text>
</comment>